<keyword evidence="3" id="KW-1185">Reference proteome</keyword>
<feature type="region of interest" description="Disordered" evidence="1">
    <location>
        <begin position="85"/>
        <end position="107"/>
    </location>
</feature>
<evidence type="ECO:0000313" key="3">
    <source>
        <dbReference type="Proteomes" id="UP001310386"/>
    </source>
</evidence>
<name>A0ABU5ZCR8_9BACL</name>
<evidence type="ECO:0000256" key="1">
    <source>
        <dbReference type="SAM" id="MobiDB-lite"/>
    </source>
</evidence>
<proteinExistence type="predicted"/>
<reference evidence="2" key="1">
    <citation type="submission" date="2023-12" db="EMBL/GenBank/DDBJ databases">
        <title>Fervidustalea candida gen. nov., sp. nov., a novel member of the family Paenibacillaceae isolated from a geothermal area.</title>
        <authorList>
            <person name="Li W.-J."/>
            <person name="Jiao J.-Y."/>
            <person name="Chen Y."/>
        </authorList>
    </citation>
    <scope>NUCLEOTIDE SEQUENCE</scope>
    <source>
        <strain evidence="2">SYSU GA230002</strain>
    </source>
</reference>
<comment type="caution">
    <text evidence="2">The sequence shown here is derived from an EMBL/GenBank/DDBJ whole genome shotgun (WGS) entry which is preliminary data.</text>
</comment>
<gene>
    <name evidence="2" type="ORF">VF724_01300</name>
</gene>
<dbReference type="EMBL" id="JAYJLD010000001">
    <property type="protein sequence ID" value="MEB3100294.1"/>
    <property type="molecule type" value="Genomic_DNA"/>
</dbReference>
<accession>A0ABU5ZCR8</accession>
<organism evidence="2 3">
    <name type="scientific">Ferviditalea candida</name>
    <dbReference type="NCBI Taxonomy" id="3108399"/>
    <lineage>
        <taxon>Bacteria</taxon>
        <taxon>Bacillati</taxon>
        <taxon>Bacillota</taxon>
        <taxon>Bacilli</taxon>
        <taxon>Bacillales</taxon>
        <taxon>Paenibacillaceae</taxon>
        <taxon>Ferviditalea</taxon>
    </lineage>
</organism>
<protein>
    <submittedName>
        <fullName evidence="2">Uncharacterized protein</fullName>
    </submittedName>
</protein>
<evidence type="ECO:0000313" key="2">
    <source>
        <dbReference type="EMBL" id="MEB3100294.1"/>
    </source>
</evidence>
<dbReference type="RefSeq" id="WP_371752392.1">
    <property type="nucleotide sequence ID" value="NZ_JAYJLD010000001.1"/>
</dbReference>
<feature type="compositionally biased region" description="Acidic residues" evidence="1">
    <location>
        <begin position="88"/>
        <end position="98"/>
    </location>
</feature>
<dbReference type="Proteomes" id="UP001310386">
    <property type="component" value="Unassembled WGS sequence"/>
</dbReference>
<sequence length="107" mass="12133">MASSLLSPTFIIGHIRIGSVEGASCVNLGNNWPTNFESHKKHNQGFGTVHGNSNKVSGIRSLLNDSDFMDMFNETGREIPDWLKETLESDDEEQENPEYEMRSFKKR</sequence>